<dbReference type="InterPro" id="IPR011961">
    <property type="entry name" value="RimM"/>
</dbReference>
<dbReference type="EMBL" id="CP099490">
    <property type="protein sequence ID" value="USQ75194.1"/>
    <property type="molecule type" value="Genomic_DNA"/>
</dbReference>
<reference evidence="8" key="1">
    <citation type="submission" date="2022-06" db="EMBL/GenBank/DDBJ databases">
        <title>Ornithinimicrobium JY.X270.</title>
        <authorList>
            <person name="Huang Y."/>
        </authorList>
    </citation>
    <scope>NUCLEOTIDE SEQUENCE</scope>
    <source>
        <strain evidence="8">JY.X270</strain>
    </source>
</reference>
<dbReference type="PANTHER" id="PTHR33692:SF1">
    <property type="entry name" value="RIBOSOME MATURATION FACTOR RIMM"/>
    <property type="match status" value="1"/>
</dbReference>
<dbReference type="Gene3D" id="2.40.30.60">
    <property type="entry name" value="RimM"/>
    <property type="match status" value="1"/>
</dbReference>
<evidence type="ECO:0000313" key="8">
    <source>
        <dbReference type="EMBL" id="USQ75194.1"/>
    </source>
</evidence>
<dbReference type="Proteomes" id="UP001056535">
    <property type="component" value="Chromosome"/>
</dbReference>
<keyword evidence="4 5" id="KW-0143">Chaperone</keyword>
<evidence type="ECO:0000313" key="9">
    <source>
        <dbReference type="Proteomes" id="UP001056535"/>
    </source>
</evidence>
<dbReference type="HAMAP" id="MF_00014">
    <property type="entry name" value="Ribosome_mat_RimM"/>
    <property type="match status" value="1"/>
</dbReference>
<comment type="function">
    <text evidence="5">An accessory protein needed during the final step in the assembly of 30S ribosomal subunit, possibly for assembly of the head region. Essential for efficient processing of 16S rRNA. May be needed both before and after RbfA during the maturation of 16S rRNA. It has affinity for free ribosomal 30S subunits but not for 70S ribosomes.</text>
</comment>
<organism evidence="8 9">
    <name type="scientific">Ornithinimicrobium cryptoxanthini</name>
    <dbReference type="NCBI Taxonomy" id="2934161"/>
    <lineage>
        <taxon>Bacteria</taxon>
        <taxon>Bacillati</taxon>
        <taxon>Actinomycetota</taxon>
        <taxon>Actinomycetes</taxon>
        <taxon>Micrococcales</taxon>
        <taxon>Ornithinimicrobiaceae</taxon>
        <taxon>Ornithinimicrobium</taxon>
    </lineage>
</organism>
<feature type="domain" description="RimM N-terminal" evidence="6">
    <location>
        <begin position="4"/>
        <end position="83"/>
    </location>
</feature>
<evidence type="ECO:0000256" key="1">
    <source>
        <dbReference type="ARBA" id="ARBA00022490"/>
    </source>
</evidence>
<dbReference type="InterPro" id="IPR056792">
    <property type="entry name" value="PRC_RimM"/>
</dbReference>
<keyword evidence="2 5" id="KW-0690">Ribosome biogenesis</keyword>
<evidence type="ECO:0000256" key="5">
    <source>
        <dbReference type="HAMAP-Rule" id="MF_00014"/>
    </source>
</evidence>
<dbReference type="SUPFAM" id="SSF50447">
    <property type="entry name" value="Translation proteins"/>
    <property type="match status" value="1"/>
</dbReference>
<comment type="subunit">
    <text evidence="5">Binds ribosomal protein uS19.</text>
</comment>
<keyword evidence="9" id="KW-1185">Reference proteome</keyword>
<feature type="domain" description="Ribosome maturation factor RimM PRC barrel" evidence="7">
    <location>
        <begin position="97"/>
        <end position="164"/>
    </location>
</feature>
<dbReference type="PANTHER" id="PTHR33692">
    <property type="entry name" value="RIBOSOME MATURATION FACTOR RIMM"/>
    <property type="match status" value="1"/>
</dbReference>
<dbReference type="Pfam" id="PF01782">
    <property type="entry name" value="RimM"/>
    <property type="match status" value="1"/>
</dbReference>
<accession>A0ABY4YEV8</accession>
<dbReference type="SUPFAM" id="SSF50346">
    <property type="entry name" value="PRC-barrel domain"/>
    <property type="match status" value="1"/>
</dbReference>
<dbReference type="InterPro" id="IPR002676">
    <property type="entry name" value="RimM_N"/>
</dbReference>
<proteinExistence type="inferred from homology"/>
<keyword evidence="1 5" id="KW-0963">Cytoplasm</keyword>
<comment type="domain">
    <text evidence="5">The PRC barrel domain binds ribosomal protein uS19.</text>
</comment>
<sequence length="169" mass="18713">MRIVARIGRAHGLRGEVTVQVHTDSPEERFTPGTEFATEPDRGPLVLRSARLHQQTYLLGFEGVTDRNAAEALRNTRLLHDEDDVEDEIDDGGWYEKDLLGLTVVLTDGSVLGEVSALHTREVQDLLEVRLSDGREVLIPFVEEIVPEVDEEAGRVVVDPPPGLLELGD</sequence>
<evidence type="ECO:0000256" key="2">
    <source>
        <dbReference type="ARBA" id="ARBA00022517"/>
    </source>
</evidence>
<dbReference type="InterPro" id="IPR009000">
    <property type="entry name" value="Transl_B-barrel_sf"/>
</dbReference>
<dbReference type="Pfam" id="PF24986">
    <property type="entry name" value="PRC_RimM"/>
    <property type="match status" value="1"/>
</dbReference>
<name>A0ABY4YEV8_9MICO</name>
<evidence type="ECO:0000259" key="7">
    <source>
        <dbReference type="Pfam" id="PF24986"/>
    </source>
</evidence>
<gene>
    <name evidence="5 8" type="primary">rimM</name>
    <name evidence="8" type="ORF">NF557_11200</name>
</gene>
<dbReference type="RefSeq" id="WP_252619395.1">
    <property type="nucleotide sequence ID" value="NZ_CP099490.1"/>
</dbReference>
<evidence type="ECO:0000256" key="4">
    <source>
        <dbReference type="ARBA" id="ARBA00023186"/>
    </source>
</evidence>
<evidence type="ECO:0000259" key="6">
    <source>
        <dbReference type="Pfam" id="PF01782"/>
    </source>
</evidence>
<dbReference type="InterPro" id="IPR011033">
    <property type="entry name" value="PRC_barrel-like_sf"/>
</dbReference>
<comment type="subcellular location">
    <subcellularLocation>
        <location evidence="5">Cytoplasm</location>
    </subcellularLocation>
</comment>
<dbReference type="Gene3D" id="2.30.30.240">
    <property type="entry name" value="PRC-barrel domain"/>
    <property type="match status" value="1"/>
</dbReference>
<dbReference type="NCBIfam" id="TIGR02273">
    <property type="entry name" value="16S_RimM"/>
    <property type="match status" value="1"/>
</dbReference>
<dbReference type="InterPro" id="IPR036976">
    <property type="entry name" value="RimM_N_sf"/>
</dbReference>
<evidence type="ECO:0000256" key="3">
    <source>
        <dbReference type="ARBA" id="ARBA00022552"/>
    </source>
</evidence>
<comment type="similarity">
    <text evidence="5">Belongs to the RimM family.</text>
</comment>
<protein>
    <recommendedName>
        <fullName evidence="5">Ribosome maturation factor RimM</fullName>
    </recommendedName>
</protein>
<keyword evidence="3 5" id="KW-0698">rRNA processing</keyword>